<gene>
    <name evidence="2" type="ORF">OAUR00152_LOCUS5673</name>
</gene>
<accession>A0A7S4MCI6</accession>
<evidence type="ECO:0000256" key="1">
    <source>
        <dbReference type="SAM" id="MobiDB-lite"/>
    </source>
</evidence>
<feature type="region of interest" description="Disordered" evidence="1">
    <location>
        <begin position="88"/>
        <end position="112"/>
    </location>
</feature>
<dbReference type="InterPro" id="IPR028978">
    <property type="entry name" value="Chorismate_lyase_/UTRA_dom_sf"/>
</dbReference>
<dbReference type="AlphaFoldDB" id="A0A7S4MCI6"/>
<reference evidence="2" key="1">
    <citation type="submission" date="2021-01" db="EMBL/GenBank/DDBJ databases">
        <authorList>
            <person name="Corre E."/>
            <person name="Pelletier E."/>
            <person name="Niang G."/>
            <person name="Scheremetjew M."/>
            <person name="Finn R."/>
            <person name="Kale V."/>
            <person name="Holt S."/>
            <person name="Cochrane G."/>
            <person name="Meng A."/>
            <person name="Brown T."/>
            <person name="Cohen L."/>
        </authorList>
    </citation>
    <scope>NUCLEOTIDE SEQUENCE</scope>
    <source>
        <strain evidence="2">Isolate 1302-5</strain>
    </source>
</reference>
<feature type="compositionally biased region" description="Polar residues" evidence="1">
    <location>
        <begin position="179"/>
        <end position="192"/>
    </location>
</feature>
<dbReference type="Gene3D" id="3.40.1410.10">
    <property type="entry name" value="Chorismate lyase-like"/>
    <property type="match status" value="1"/>
</dbReference>
<feature type="region of interest" description="Disordered" evidence="1">
    <location>
        <begin position="171"/>
        <end position="207"/>
    </location>
</feature>
<organism evidence="2">
    <name type="scientific">Odontella aurita</name>
    <dbReference type="NCBI Taxonomy" id="265563"/>
    <lineage>
        <taxon>Eukaryota</taxon>
        <taxon>Sar</taxon>
        <taxon>Stramenopiles</taxon>
        <taxon>Ochrophyta</taxon>
        <taxon>Bacillariophyta</taxon>
        <taxon>Mediophyceae</taxon>
        <taxon>Biddulphiophycidae</taxon>
        <taxon>Eupodiscales</taxon>
        <taxon>Odontellaceae</taxon>
        <taxon>Odontella</taxon>
    </lineage>
</organism>
<proteinExistence type="predicted"/>
<name>A0A7S4MCI6_9STRA</name>
<evidence type="ECO:0000313" key="2">
    <source>
        <dbReference type="EMBL" id="CAE2213930.1"/>
    </source>
</evidence>
<sequence>MIDAPSSGATNQRRSMRRFFADGSSLSSLLAAVARFSLMFSSVHRTTAVNIAPLAFVPPVPDRRHFAKTTREEERIGRPIEIMAYVDESSGGGVSSSKGKLGSGENGCAGTSAETSQVEVAESIADEKSSSPSINERRIDYTGAGTLGDIISDDDDEEEAERAVLERSLANATIADRPTNPTNLERSASSFQQHRKQKSPTKSGLVTSVGGTLQLRFSSKVGSRPLSPLDRIALTANGNLQRIFSSYYDAPVHVHVERCELRRQALDGAGVVEGSDGGTTEGGGMNGNVCSGDATEGPSPPATWDRTVRLSVHGYAFCIAASVITVRDPECIRLVHSGAVGIGQLFRHLDKLPTFELIDAGRRSSEDVDLGQTEPLEEVKMNLGFGKGGGQADSGLWRLYALRCEELECIIREDFSPDAWEIQPPELDHFGEYDNTF</sequence>
<dbReference type="EMBL" id="HBKQ01008374">
    <property type="protein sequence ID" value="CAE2213930.1"/>
    <property type="molecule type" value="Transcribed_RNA"/>
</dbReference>
<protein>
    <submittedName>
        <fullName evidence="2">Uncharacterized protein</fullName>
    </submittedName>
</protein>